<dbReference type="InterPro" id="IPR036533">
    <property type="entry name" value="BAG_dom_sf"/>
</dbReference>
<dbReference type="GO" id="GO:0006457">
    <property type="term" value="P:protein folding"/>
    <property type="evidence" value="ECO:0000318"/>
    <property type="project" value="GO_Central"/>
</dbReference>
<dbReference type="PANTHER" id="PTHR33322">
    <property type="entry name" value="BAG DOMAIN CONTAINING PROTEIN, EXPRESSED"/>
    <property type="match status" value="1"/>
</dbReference>
<feature type="compositionally biased region" description="Basic and acidic residues" evidence="3">
    <location>
        <begin position="211"/>
        <end position="227"/>
    </location>
</feature>
<evidence type="ECO:0000259" key="4">
    <source>
        <dbReference type="PROSITE" id="PS51035"/>
    </source>
</evidence>
<evidence type="ECO:0000313" key="6">
    <source>
        <dbReference type="Proteomes" id="UP000001514"/>
    </source>
</evidence>
<accession>D8S0X3</accession>
<dbReference type="Gene3D" id="1.20.58.120">
    <property type="entry name" value="BAG domain"/>
    <property type="match status" value="1"/>
</dbReference>
<dbReference type="InterPro" id="IPR003103">
    <property type="entry name" value="BAG_domain"/>
</dbReference>
<sequence>MAFMDDLFSDGGWGGFGGRSKGPFDPFSSFYAPNFAQNFSKGGGPKKQQQRDPRYEARKPSSPAPRKSPPRKEPVIDVPIEEARVPSPKRSAAAAAAKPEKIPKKIFTFQSQDGAARKIQAVFRGFLVRRWKPIKQLRNIKAIAKDFAVIRESVADAAKFNAILEDRKERMMLNERVTLLLLKLDEIDAVQPFVKEVRKALIVELQQFSKPMEDKDREEHEKNRSKAQDIQIEDAEDDRDGEEAQDIEIENAENDQDDDFFIVKHGDAEDSMDTEPESTISEEEDLHSPEKIDNQEVPVSSEAVEQDQISGQTSMDVDVVKKLMEDNAQLKAMVAKCLEGIQWQNATIAKLERRVHDLERALLDSSKTENSQCWISSQ</sequence>
<evidence type="ECO:0000256" key="1">
    <source>
        <dbReference type="ARBA" id="ARBA00023186"/>
    </source>
</evidence>
<dbReference type="PROSITE" id="PS51035">
    <property type="entry name" value="BAG"/>
    <property type="match status" value="1"/>
</dbReference>
<feature type="region of interest" description="Disordered" evidence="3">
    <location>
        <begin position="267"/>
        <end position="311"/>
    </location>
</feature>
<dbReference type="eggNOG" id="ENOG502QRHM">
    <property type="taxonomic scope" value="Eukaryota"/>
</dbReference>
<reference evidence="5 6" key="1">
    <citation type="journal article" date="2011" name="Science">
        <title>The Selaginella genome identifies genetic changes associated with the evolution of vascular plants.</title>
        <authorList>
            <person name="Banks J.A."/>
            <person name="Nishiyama T."/>
            <person name="Hasebe M."/>
            <person name="Bowman J.L."/>
            <person name="Gribskov M."/>
            <person name="dePamphilis C."/>
            <person name="Albert V.A."/>
            <person name="Aono N."/>
            <person name="Aoyama T."/>
            <person name="Ambrose B.A."/>
            <person name="Ashton N.W."/>
            <person name="Axtell M.J."/>
            <person name="Barker E."/>
            <person name="Barker M.S."/>
            <person name="Bennetzen J.L."/>
            <person name="Bonawitz N.D."/>
            <person name="Chapple C."/>
            <person name="Cheng C."/>
            <person name="Correa L.G."/>
            <person name="Dacre M."/>
            <person name="DeBarry J."/>
            <person name="Dreyer I."/>
            <person name="Elias M."/>
            <person name="Engstrom E.M."/>
            <person name="Estelle M."/>
            <person name="Feng L."/>
            <person name="Finet C."/>
            <person name="Floyd S.K."/>
            <person name="Frommer W.B."/>
            <person name="Fujita T."/>
            <person name="Gramzow L."/>
            <person name="Gutensohn M."/>
            <person name="Harholt J."/>
            <person name="Hattori M."/>
            <person name="Heyl A."/>
            <person name="Hirai T."/>
            <person name="Hiwatashi Y."/>
            <person name="Ishikawa M."/>
            <person name="Iwata M."/>
            <person name="Karol K.G."/>
            <person name="Koehler B."/>
            <person name="Kolukisaoglu U."/>
            <person name="Kubo M."/>
            <person name="Kurata T."/>
            <person name="Lalonde S."/>
            <person name="Li K."/>
            <person name="Li Y."/>
            <person name="Litt A."/>
            <person name="Lyons E."/>
            <person name="Manning G."/>
            <person name="Maruyama T."/>
            <person name="Michael T.P."/>
            <person name="Mikami K."/>
            <person name="Miyazaki S."/>
            <person name="Morinaga S."/>
            <person name="Murata T."/>
            <person name="Mueller-Roeber B."/>
            <person name="Nelson D.R."/>
            <person name="Obara M."/>
            <person name="Oguri Y."/>
            <person name="Olmstead R.G."/>
            <person name="Onodera N."/>
            <person name="Petersen B.L."/>
            <person name="Pils B."/>
            <person name="Prigge M."/>
            <person name="Rensing S.A."/>
            <person name="Riano-Pachon D.M."/>
            <person name="Roberts A.W."/>
            <person name="Sato Y."/>
            <person name="Scheller H.V."/>
            <person name="Schulz B."/>
            <person name="Schulz C."/>
            <person name="Shakirov E.V."/>
            <person name="Shibagaki N."/>
            <person name="Shinohara N."/>
            <person name="Shippen D.E."/>
            <person name="Soerensen I."/>
            <person name="Sotooka R."/>
            <person name="Sugimoto N."/>
            <person name="Sugita M."/>
            <person name="Sumikawa N."/>
            <person name="Tanurdzic M."/>
            <person name="Theissen G."/>
            <person name="Ulvskov P."/>
            <person name="Wakazuki S."/>
            <person name="Weng J.K."/>
            <person name="Willats W.W."/>
            <person name="Wipf D."/>
            <person name="Wolf P.G."/>
            <person name="Yang L."/>
            <person name="Zimmer A.D."/>
            <person name="Zhu Q."/>
            <person name="Mitros T."/>
            <person name="Hellsten U."/>
            <person name="Loque D."/>
            <person name="Otillar R."/>
            <person name="Salamov A."/>
            <person name="Schmutz J."/>
            <person name="Shapiro H."/>
            <person name="Lindquist E."/>
            <person name="Lucas S."/>
            <person name="Rokhsar D."/>
            <person name="Grigoriev I.V."/>
        </authorList>
    </citation>
    <scope>NUCLEOTIDE SEQUENCE [LARGE SCALE GENOMIC DNA]</scope>
</reference>
<protein>
    <recommendedName>
        <fullName evidence="4">BAG domain-containing protein</fullName>
    </recommendedName>
</protein>
<keyword evidence="6" id="KW-1185">Reference proteome</keyword>
<dbReference type="InParanoid" id="D8S0X3"/>
<proteinExistence type="predicted"/>
<dbReference type="AlphaFoldDB" id="D8S0X3"/>
<feature type="coiled-coil region" evidence="2">
    <location>
        <begin position="341"/>
        <end position="368"/>
    </location>
</feature>
<gene>
    <name evidence="5" type="ORF">SELMODRAFT_416955</name>
</gene>
<feature type="compositionally biased region" description="Basic and acidic residues" evidence="3">
    <location>
        <begin position="49"/>
        <end position="59"/>
    </location>
</feature>
<feature type="domain" description="BAG" evidence="4">
    <location>
        <begin position="139"/>
        <end position="216"/>
    </location>
</feature>
<name>D8S0X3_SELML</name>
<dbReference type="Proteomes" id="UP000001514">
    <property type="component" value="Unassembled WGS sequence"/>
</dbReference>
<feature type="region of interest" description="Disordered" evidence="3">
    <location>
        <begin position="211"/>
        <end position="244"/>
    </location>
</feature>
<dbReference type="OMA" id="CVRKSKP"/>
<feature type="region of interest" description="Disordered" evidence="3">
    <location>
        <begin position="35"/>
        <end position="97"/>
    </location>
</feature>
<dbReference type="STRING" id="88036.D8S0X3"/>
<dbReference type="HOGENOM" id="CLU_732366_0_0_1"/>
<dbReference type="Gramene" id="EFJ22124">
    <property type="protein sequence ID" value="EFJ22124"/>
    <property type="gene ID" value="SELMODRAFT_416955"/>
</dbReference>
<dbReference type="PROSITE" id="PS50096">
    <property type="entry name" value="IQ"/>
    <property type="match status" value="1"/>
</dbReference>
<dbReference type="Pfam" id="PF02179">
    <property type="entry name" value="BAG"/>
    <property type="match status" value="1"/>
</dbReference>
<feature type="compositionally biased region" description="Acidic residues" evidence="3">
    <location>
        <begin position="231"/>
        <end position="244"/>
    </location>
</feature>
<dbReference type="GO" id="GO:0051087">
    <property type="term" value="F:protein-folding chaperone binding"/>
    <property type="evidence" value="ECO:0007669"/>
    <property type="project" value="InterPro"/>
</dbReference>
<keyword evidence="2" id="KW-0175">Coiled coil</keyword>
<dbReference type="InterPro" id="IPR040400">
    <property type="entry name" value="BAG5/6/7/8"/>
</dbReference>
<dbReference type="KEGG" id="smo:SELMODRAFT_416955"/>
<feature type="compositionally biased region" description="Low complexity" evidence="3">
    <location>
        <begin position="85"/>
        <end position="97"/>
    </location>
</feature>
<dbReference type="PANTHER" id="PTHR33322:SF4">
    <property type="entry name" value="BAG DOMAIN CONTAINING PROTEIN, EXPRESSED"/>
    <property type="match status" value="1"/>
</dbReference>
<evidence type="ECO:0000313" key="5">
    <source>
        <dbReference type="EMBL" id="EFJ22124.1"/>
    </source>
</evidence>
<keyword evidence="1" id="KW-0143">Chaperone</keyword>
<organism evidence="6">
    <name type="scientific">Selaginella moellendorffii</name>
    <name type="common">Spikemoss</name>
    <dbReference type="NCBI Taxonomy" id="88036"/>
    <lineage>
        <taxon>Eukaryota</taxon>
        <taxon>Viridiplantae</taxon>
        <taxon>Streptophyta</taxon>
        <taxon>Embryophyta</taxon>
        <taxon>Tracheophyta</taxon>
        <taxon>Lycopodiopsida</taxon>
        <taxon>Selaginellales</taxon>
        <taxon>Selaginellaceae</taxon>
        <taxon>Selaginella</taxon>
    </lineage>
</organism>
<feature type="compositionally biased region" description="Acidic residues" evidence="3">
    <location>
        <begin position="269"/>
        <end position="285"/>
    </location>
</feature>
<evidence type="ECO:0000256" key="2">
    <source>
        <dbReference type="SAM" id="Coils"/>
    </source>
</evidence>
<dbReference type="OrthoDB" id="1907216at2759"/>
<dbReference type="SUPFAM" id="SSF63491">
    <property type="entry name" value="BAG domain"/>
    <property type="match status" value="1"/>
</dbReference>
<evidence type="ECO:0000256" key="3">
    <source>
        <dbReference type="SAM" id="MobiDB-lite"/>
    </source>
</evidence>
<dbReference type="EMBL" id="GL377597">
    <property type="protein sequence ID" value="EFJ22124.1"/>
    <property type="molecule type" value="Genomic_DNA"/>
</dbReference>